<evidence type="ECO:0000256" key="4">
    <source>
        <dbReference type="ARBA" id="ARBA00022692"/>
    </source>
</evidence>
<comment type="subcellular location">
    <subcellularLocation>
        <location evidence="1">Membrane</location>
        <topology evidence="1">Single-pass type I membrane protein</topology>
    </subcellularLocation>
</comment>
<accession>A0AAN9RX48</accession>
<dbReference type="InterPro" id="IPR000719">
    <property type="entry name" value="Prot_kinase_dom"/>
</dbReference>
<keyword evidence="6 11" id="KW-0547">Nucleotide-binding</keyword>
<evidence type="ECO:0000256" key="12">
    <source>
        <dbReference type="SAM" id="SignalP"/>
    </source>
</evidence>
<dbReference type="GO" id="GO:0016020">
    <property type="term" value="C:membrane"/>
    <property type="evidence" value="ECO:0007669"/>
    <property type="project" value="UniProtKB-SubCell"/>
</dbReference>
<evidence type="ECO:0000256" key="6">
    <source>
        <dbReference type="ARBA" id="ARBA00022741"/>
    </source>
</evidence>
<keyword evidence="4" id="KW-0812">Transmembrane</keyword>
<dbReference type="Pfam" id="PF07714">
    <property type="entry name" value="PK_Tyr_Ser-Thr"/>
    <property type="match status" value="1"/>
</dbReference>
<keyword evidence="7 11" id="KW-0067">ATP-binding</keyword>
<evidence type="ECO:0000256" key="11">
    <source>
        <dbReference type="PROSITE-ProRule" id="PRU10141"/>
    </source>
</evidence>
<keyword evidence="2" id="KW-0723">Serine/threonine-protein kinase</keyword>
<feature type="signal peptide" evidence="12">
    <location>
        <begin position="1"/>
        <end position="21"/>
    </location>
</feature>
<dbReference type="InterPro" id="IPR001245">
    <property type="entry name" value="Ser-Thr/Tyr_kinase_cat_dom"/>
</dbReference>
<dbReference type="Gene3D" id="1.10.510.10">
    <property type="entry name" value="Transferase(Phosphotransferase) domain 1"/>
    <property type="match status" value="1"/>
</dbReference>
<keyword evidence="15" id="KW-1185">Reference proteome</keyword>
<feature type="domain" description="Protein kinase" evidence="13">
    <location>
        <begin position="52"/>
        <end position="273"/>
    </location>
</feature>
<reference evidence="14 15" key="1">
    <citation type="submission" date="2024-01" db="EMBL/GenBank/DDBJ databases">
        <title>The genomes of 5 underutilized Papilionoideae crops provide insights into root nodulation and disease resistanc.</title>
        <authorList>
            <person name="Jiang F."/>
        </authorList>
    </citation>
    <scope>NUCLEOTIDE SEQUENCE [LARGE SCALE GENOMIC DNA]</scope>
    <source>
        <strain evidence="14">DUOXIRENSHENG_FW03</strain>
        <tissue evidence="14">Leaves</tissue>
    </source>
</reference>
<dbReference type="Proteomes" id="UP001386955">
    <property type="component" value="Unassembled WGS sequence"/>
</dbReference>
<evidence type="ECO:0000256" key="9">
    <source>
        <dbReference type="ARBA" id="ARBA00023136"/>
    </source>
</evidence>
<evidence type="ECO:0000313" key="15">
    <source>
        <dbReference type="Proteomes" id="UP001386955"/>
    </source>
</evidence>
<keyword evidence="10" id="KW-0325">Glycoprotein</keyword>
<dbReference type="EMBL" id="JAYMYS010000008">
    <property type="protein sequence ID" value="KAK7385009.1"/>
    <property type="molecule type" value="Genomic_DNA"/>
</dbReference>
<dbReference type="Gene3D" id="3.30.200.20">
    <property type="entry name" value="Phosphorylase Kinase, domain 1"/>
    <property type="match status" value="1"/>
</dbReference>
<dbReference type="PANTHER" id="PTHR27009">
    <property type="entry name" value="RUST RESISTANCE KINASE LR10-RELATED"/>
    <property type="match status" value="1"/>
</dbReference>
<evidence type="ECO:0000313" key="14">
    <source>
        <dbReference type="EMBL" id="KAK7385009.1"/>
    </source>
</evidence>
<organism evidence="14 15">
    <name type="scientific">Psophocarpus tetragonolobus</name>
    <name type="common">Winged bean</name>
    <name type="synonym">Dolichos tetragonolobus</name>
    <dbReference type="NCBI Taxonomy" id="3891"/>
    <lineage>
        <taxon>Eukaryota</taxon>
        <taxon>Viridiplantae</taxon>
        <taxon>Streptophyta</taxon>
        <taxon>Embryophyta</taxon>
        <taxon>Tracheophyta</taxon>
        <taxon>Spermatophyta</taxon>
        <taxon>Magnoliopsida</taxon>
        <taxon>eudicotyledons</taxon>
        <taxon>Gunneridae</taxon>
        <taxon>Pentapetalae</taxon>
        <taxon>rosids</taxon>
        <taxon>fabids</taxon>
        <taxon>Fabales</taxon>
        <taxon>Fabaceae</taxon>
        <taxon>Papilionoideae</taxon>
        <taxon>50 kb inversion clade</taxon>
        <taxon>NPAAA clade</taxon>
        <taxon>indigoferoid/millettioid clade</taxon>
        <taxon>Phaseoleae</taxon>
        <taxon>Psophocarpus</taxon>
    </lineage>
</organism>
<dbReference type="SUPFAM" id="SSF56112">
    <property type="entry name" value="Protein kinase-like (PK-like)"/>
    <property type="match status" value="2"/>
</dbReference>
<evidence type="ECO:0000256" key="1">
    <source>
        <dbReference type="ARBA" id="ARBA00004479"/>
    </source>
</evidence>
<dbReference type="FunFam" id="3.30.200.20:FF:000178">
    <property type="entry name" value="serine/threonine-protein kinase PBS1-like"/>
    <property type="match status" value="1"/>
</dbReference>
<dbReference type="GO" id="GO:0004674">
    <property type="term" value="F:protein serine/threonine kinase activity"/>
    <property type="evidence" value="ECO:0007669"/>
    <property type="project" value="UniProtKB-KW"/>
</dbReference>
<keyword evidence="2" id="KW-0418">Kinase</keyword>
<keyword evidence="8" id="KW-1133">Transmembrane helix</keyword>
<feature type="chain" id="PRO_5043037091" description="Protein kinase domain-containing protein" evidence="12">
    <location>
        <begin position="22"/>
        <end position="273"/>
    </location>
</feature>
<evidence type="ECO:0000256" key="10">
    <source>
        <dbReference type="ARBA" id="ARBA00023180"/>
    </source>
</evidence>
<dbReference type="GO" id="GO:0005524">
    <property type="term" value="F:ATP binding"/>
    <property type="evidence" value="ECO:0007669"/>
    <property type="project" value="UniProtKB-UniRule"/>
</dbReference>
<dbReference type="AlphaFoldDB" id="A0AAN9RX48"/>
<dbReference type="InterPro" id="IPR011009">
    <property type="entry name" value="Kinase-like_dom_sf"/>
</dbReference>
<keyword evidence="3" id="KW-0808">Transferase</keyword>
<dbReference type="InterPro" id="IPR045874">
    <property type="entry name" value="LRK10/LRL21-25-like"/>
</dbReference>
<proteinExistence type="predicted"/>
<dbReference type="PROSITE" id="PS00107">
    <property type="entry name" value="PROTEIN_KINASE_ATP"/>
    <property type="match status" value="1"/>
</dbReference>
<evidence type="ECO:0000256" key="8">
    <source>
        <dbReference type="ARBA" id="ARBA00022989"/>
    </source>
</evidence>
<evidence type="ECO:0000256" key="5">
    <source>
        <dbReference type="ARBA" id="ARBA00022729"/>
    </source>
</evidence>
<dbReference type="InterPro" id="IPR017441">
    <property type="entry name" value="Protein_kinase_ATP_BS"/>
</dbReference>
<gene>
    <name evidence="14" type="ORF">VNO78_30716</name>
</gene>
<protein>
    <recommendedName>
        <fullName evidence="13">Protein kinase domain-containing protein</fullName>
    </recommendedName>
</protein>
<keyword evidence="5 12" id="KW-0732">Signal</keyword>
<feature type="binding site" evidence="11">
    <location>
        <position position="80"/>
    </location>
    <ligand>
        <name>ATP</name>
        <dbReference type="ChEBI" id="CHEBI:30616"/>
    </ligand>
</feature>
<evidence type="ECO:0000256" key="2">
    <source>
        <dbReference type="ARBA" id="ARBA00022527"/>
    </source>
</evidence>
<evidence type="ECO:0000259" key="13">
    <source>
        <dbReference type="PROSITE" id="PS50011"/>
    </source>
</evidence>
<evidence type="ECO:0000256" key="7">
    <source>
        <dbReference type="ARBA" id="ARBA00022840"/>
    </source>
</evidence>
<evidence type="ECO:0000256" key="3">
    <source>
        <dbReference type="ARBA" id="ARBA00022679"/>
    </source>
</evidence>
<sequence length="273" mass="31203">MFLLLLVIALVRVYRYYETRGEDLARIEQFLEDYRAMKPTRFTYADIKRITNGLSESLGEGAHGTVFKGMLSPEILVALKILNDTVRDGNDFINEVEIIGKIHHVNVVRLLGFCADGFHRALVYDFFPNGSLKKFFAPPDNKDVFLGGRICNKLLLMIGGRKNMNVSNDESFQVLYPEWVHNLLEDRDVHISIEDEVHTKIAKKLAIVGLWCIQWNPVDRPSMKTVVQMLEGDENELIAPPTPFDISHSSRANVVVPTRRLNLELEVIHEIED</sequence>
<keyword evidence="9" id="KW-0472">Membrane</keyword>
<dbReference type="PROSITE" id="PS50011">
    <property type="entry name" value="PROTEIN_KINASE_DOM"/>
    <property type="match status" value="1"/>
</dbReference>
<name>A0AAN9RX48_PSOTE</name>
<comment type="caution">
    <text evidence="14">The sequence shown here is derived from an EMBL/GenBank/DDBJ whole genome shotgun (WGS) entry which is preliminary data.</text>
</comment>